<proteinExistence type="predicted"/>
<evidence type="ECO:0000313" key="1">
    <source>
        <dbReference type="EMBL" id="JAH04126.1"/>
    </source>
</evidence>
<dbReference type="AlphaFoldDB" id="A0A0E9PHM4"/>
<reference evidence="1" key="1">
    <citation type="submission" date="2014-11" db="EMBL/GenBank/DDBJ databases">
        <authorList>
            <person name="Amaro Gonzalez C."/>
        </authorList>
    </citation>
    <scope>NUCLEOTIDE SEQUENCE</scope>
</reference>
<protein>
    <submittedName>
        <fullName evidence="1">Uncharacterized protein</fullName>
    </submittedName>
</protein>
<dbReference type="EMBL" id="GBXM01104451">
    <property type="protein sequence ID" value="JAH04126.1"/>
    <property type="molecule type" value="Transcribed_RNA"/>
</dbReference>
<name>A0A0E9PHM4_ANGAN</name>
<reference evidence="1" key="2">
    <citation type="journal article" date="2015" name="Fish Shellfish Immunol.">
        <title>Early steps in the European eel (Anguilla anguilla)-Vibrio vulnificus interaction in the gills: Role of the RtxA13 toxin.</title>
        <authorList>
            <person name="Callol A."/>
            <person name="Pajuelo D."/>
            <person name="Ebbesson L."/>
            <person name="Teles M."/>
            <person name="MacKenzie S."/>
            <person name="Amaro C."/>
        </authorList>
    </citation>
    <scope>NUCLEOTIDE SEQUENCE</scope>
</reference>
<organism evidence="1">
    <name type="scientific">Anguilla anguilla</name>
    <name type="common">European freshwater eel</name>
    <name type="synonym">Muraena anguilla</name>
    <dbReference type="NCBI Taxonomy" id="7936"/>
    <lineage>
        <taxon>Eukaryota</taxon>
        <taxon>Metazoa</taxon>
        <taxon>Chordata</taxon>
        <taxon>Craniata</taxon>
        <taxon>Vertebrata</taxon>
        <taxon>Euteleostomi</taxon>
        <taxon>Actinopterygii</taxon>
        <taxon>Neopterygii</taxon>
        <taxon>Teleostei</taxon>
        <taxon>Anguilliformes</taxon>
        <taxon>Anguillidae</taxon>
        <taxon>Anguilla</taxon>
    </lineage>
</organism>
<accession>A0A0E9PHM4</accession>
<sequence>MSYLLFLLRQRLIVRVTQRPSQ</sequence>